<dbReference type="Pfam" id="PF06738">
    <property type="entry name" value="ThrE"/>
    <property type="match status" value="1"/>
</dbReference>
<dbReference type="PANTHER" id="PTHR31082">
    <property type="entry name" value="PHEROMONE-REGULATED MEMBRANE PROTEIN 10"/>
    <property type="match status" value="1"/>
</dbReference>
<dbReference type="RefSeq" id="XP_035343177.1">
    <property type="nucleotide sequence ID" value="XM_035487284.1"/>
</dbReference>
<dbReference type="PANTHER" id="PTHR31082:SF4">
    <property type="entry name" value="PHEROMONE-REGULATED MEMBRANE PROTEIN 10"/>
    <property type="match status" value="1"/>
</dbReference>
<keyword evidence="3" id="KW-0812">Transmembrane</keyword>
<feature type="transmembrane region" description="Helical" evidence="3">
    <location>
        <begin position="768"/>
        <end position="785"/>
    </location>
</feature>
<feature type="transmembrane region" description="Helical" evidence="3">
    <location>
        <begin position="579"/>
        <end position="600"/>
    </location>
</feature>
<proteinExistence type="inferred from homology"/>
<feature type="domain" description="Threonine/serine exporter-like N-terminal" evidence="4">
    <location>
        <begin position="475"/>
        <end position="720"/>
    </location>
</feature>
<feature type="transmembrane region" description="Helical" evidence="3">
    <location>
        <begin position="606"/>
        <end position="624"/>
    </location>
</feature>
<organism evidence="5 6">
    <name type="scientific">Talaromyces rugulosus</name>
    <name type="common">Penicillium rugulosum</name>
    <dbReference type="NCBI Taxonomy" id="121627"/>
    <lineage>
        <taxon>Eukaryota</taxon>
        <taxon>Fungi</taxon>
        <taxon>Dikarya</taxon>
        <taxon>Ascomycota</taxon>
        <taxon>Pezizomycotina</taxon>
        <taxon>Eurotiomycetes</taxon>
        <taxon>Eurotiomycetidae</taxon>
        <taxon>Eurotiales</taxon>
        <taxon>Trichocomaceae</taxon>
        <taxon>Talaromyces</taxon>
        <taxon>Talaromyces sect. Islandici</taxon>
    </lineage>
</organism>
<sequence length="925" mass="100643">MIQPIQFDGPLPLNSCSDHPIRSSNSTSLEFGSPALTLELHEEMTAPCFNLCPYNLTGFRKTKNSPRGANERYTGLPPINSQYFPHKLSSKLSNGTTFVEATHGAGAVPGKPKNARIYPVANYFNAPALVPPVFDVQAQWLVSASDIHCQKGGLLPYGPAQTASILDARELGSFVVTADSSSTFSSDGQLGPGPTLWKSETSTEVTSDADDDGIGTGKGQPYVTEAPQLASSPFITTSRSSPLQQPYFSTHPDQATLLHSYSGDTTLFIPLPEDDYDLTVDDEEGSLADQQRSTDLPEAPIFVQQMNQLDANAPYPGCPHATGLHPEDQGSDAYVAPLSDDRLLSTILKLRERQYDGDRHFGMDQLSYPSNLHIRNGSMSDMSTCCGRSLSREPLTPKPPKRKWWEKKKPKQPQPSLPFLNLSSKSSFSSASSQYPTLLRSRSCEAVPSQSMAENEYAGELQIDVRIAEIHSRQRYLLRLCKALMKYGAPTHRLEEYMCMTAKVLDVDGQFLYIPGCMVVSFDDPTTRATDVKLVKAVQGVDLGRLFDVHKIYKEVIHDVIDVGEATERIESIMKQKPLFNVWTLILVHGFASASVGPFAFGARPIDMPIAFILGCLLGTLQLVLSPRSYLYSNVFEISAAVLTSFLARAFGSIPYNGGRLFCFSALAQSSIALILPGYMVLCGSLELQSRSIVAGSVRMVYSIIYSLFLGFGITIGTSVYGLLDPNASSEYTCPASPIQNPYLQRLPFVLMFTFCLSTINQSKWKQIPVMLMISLCGYLTTYLSTKRLGYNTQVVNALGAFVIGVMGNLYSRLGHGLAAAAILPAIFVQVPSGLASSGSLVSGLTSADEISRNTSFYSIINNGTQGFLEAQQNISLYGSKAYSGVVFDIGFGMVQLAIGITVGLFLAALVVYPLGKKRSGLFSF</sequence>
<feature type="transmembrane region" description="Helical" evidence="3">
    <location>
        <begin position="791"/>
        <end position="811"/>
    </location>
</feature>
<feature type="transmembrane region" description="Helical" evidence="3">
    <location>
        <begin position="664"/>
        <end position="688"/>
    </location>
</feature>
<dbReference type="OrthoDB" id="413008at2759"/>
<dbReference type="GO" id="GO:0022857">
    <property type="term" value="F:transmembrane transporter activity"/>
    <property type="evidence" value="ECO:0007669"/>
    <property type="project" value="InterPro"/>
</dbReference>
<comment type="similarity">
    <text evidence="1">Belongs to the ThrE exporter (TC 2.A.79) family.</text>
</comment>
<keyword evidence="3" id="KW-0472">Membrane</keyword>
<evidence type="ECO:0000259" key="4">
    <source>
        <dbReference type="Pfam" id="PF06738"/>
    </source>
</evidence>
<dbReference type="InterPro" id="IPR051361">
    <property type="entry name" value="ThrE/Ser_Exporter"/>
</dbReference>
<keyword evidence="6" id="KW-1185">Reference proteome</keyword>
<gene>
    <name evidence="5" type="ORF">TRUGW13939_04107</name>
</gene>
<keyword evidence="3" id="KW-1133">Transmembrane helix</keyword>
<dbReference type="AlphaFoldDB" id="A0A7H8QSV2"/>
<evidence type="ECO:0000256" key="1">
    <source>
        <dbReference type="ARBA" id="ARBA00034125"/>
    </source>
</evidence>
<evidence type="ECO:0000313" key="6">
    <source>
        <dbReference type="Proteomes" id="UP000509510"/>
    </source>
</evidence>
<evidence type="ECO:0000256" key="2">
    <source>
        <dbReference type="SAM" id="MobiDB-lite"/>
    </source>
</evidence>
<feature type="compositionally biased region" description="Low complexity" evidence="2">
    <location>
        <begin position="417"/>
        <end position="427"/>
    </location>
</feature>
<feature type="transmembrane region" description="Helical" evidence="3">
    <location>
        <begin position="743"/>
        <end position="761"/>
    </location>
</feature>
<name>A0A7H8QSV2_TALRU</name>
<accession>A0A7H8QSV2</accession>
<feature type="region of interest" description="Disordered" evidence="2">
    <location>
        <begin position="183"/>
        <end position="218"/>
    </location>
</feature>
<dbReference type="Proteomes" id="UP000509510">
    <property type="component" value="Chromosome II"/>
</dbReference>
<evidence type="ECO:0000256" key="3">
    <source>
        <dbReference type="SAM" id="Phobius"/>
    </source>
</evidence>
<dbReference type="EMBL" id="CP055899">
    <property type="protein sequence ID" value="QKX56999.1"/>
    <property type="molecule type" value="Genomic_DNA"/>
</dbReference>
<feature type="transmembrane region" description="Helical" evidence="3">
    <location>
        <begin position="890"/>
        <end position="915"/>
    </location>
</feature>
<dbReference type="InterPro" id="IPR010619">
    <property type="entry name" value="ThrE-like_N"/>
</dbReference>
<feature type="region of interest" description="Disordered" evidence="2">
    <location>
        <begin position="383"/>
        <end position="427"/>
    </location>
</feature>
<protein>
    <recommendedName>
        <fullName evidence="4">Threonine/serine exporter-like N-terminal domain-containing protein</fullName>
    </recommendedName>
</protein>
<dbReference type="KEGG" id="trg:TRUGW13939_04107"/>
<feature type="transmembrane region" description="Helical" evidence="3">
    <location>
        <begin position="818"/>
        <end position="836"/>
    </location>
</feature>
<reference evidence="6" key="1">
    <citation type="submission" date="2020-06" db="EMBL/GenBank/DDBJ databases">
        <title>A chromosome-scale genome assembly of Talaromyces rugulosus W13939.</title>
        <authorList>
            <person name="Wang B."/>
            <person name="Guo L."/>
            <person name="Ye K."/>
            <person name="Wang L."/>
        </authorList>
    </citation>
    <scope>NUCLEOTIDE SEQUENCE [LARGE SCALE GENOMIC DNA]</scope>
    <source>
        <strain evidence="6">W13939</strain>
    </source>
</reference>
<feature type="compositionally biased region" description="Basic residues" evidence="2">
    <location>
        <begin position="399"/>
        <end position="411"/>
    </location>
</feature>
<dbReference type="GeneID" id="55991609"/>
<feature type="transmembrane region" description="Helical" evidence="3">
    <location>
        <begin position="700"/>
        <end position="723"/>
    </location>
</feature>
<evidence type="ECO:0000313" key="5">
    <source>
        <dbReference type="EMBL" id="QKX56999.1"/>
    </source>
</evidence>